<evidence type="ECO:0000313" key="18">
    <source>
        <dbReference type="Proteomes" id="UP000019763"/>
    </source>
</evidence>
<evidence type="ECO:0000256" key="14">
    <source>
        <dbReference type="ARBA" id="ARBA00051661"/>
    </source>
</evidence>
<evidence type="ECO:0000256" key="4">
    <source>
        <dbReference type="ARBA" id="ARBA00013273"/>
    </source>
</evidence>
<dbReference type="InterPro" id="IPR023404">
    <property type="entry name" value="rSAM_horseshoe"/>
</dbReference>
<comment type="catalytic activity">
    <reaction evidence="14">
        <text>N(6)-L-threonylcarbamoyladenosine(37) in tRNA + (sulfur carrier)-SH + AH2 + 2 S-adenosyl-L-methionine = 2-methylsulfanyl-N(6)-L-threonylcarbamoyladenosine(37) in tRNA + (sulfur carrier)-H + 5'-deoxyadenosine + L-methionine + A + S-adenosyl-L-homocysteine + 2 H(+)</text>
        <dbReference type="Rhea" id="RHEA:37075"/>
        <dbReference type="Rhea" id="RHEA-COMP:10163"/>
        <dbReference type="Rhea" id="RHEA-COMP:11092"/>
        <dbReference type="Rhea" id="RHEA-COMP:14737"/>
        <dbReference type="Rhea" id="RHEA-COMP:14739"/>
        <dbReference type="ChEBI" id="CHEBI:13193"/>
        <dbReference type="ChEBI" id="CHEBI:15378"/>
        <dbReference type="ChEBI" id="CHEBI:17319"/>
        <dbReference type="ChEBI" id="CHEBI:17499"/>
        <dbReference type="ChEBI" id="CHEBI:29917"/>
        <dbReference type="ChEBI" id="CHEBI:57844"/>
        <dbReference type="ChEBI" id="CHEBI:57856"/>
        <dbReference type="ChEBI" id="CHEBI:59789"/>
        <dbReference type="ChEBI" id="CHEBI:64428"/>
        <dbReference type="ChEBI" id="CHEBI:74418"/>
        <dbReference type="ChEBI" id="CHEBI:74420"/>
        <dbReference type="EC" id="2.8.4.5"/>
    </reaction>
</comment>
<dbReference type="Pfam" id="PF00919">
    <property type="entry name" value="UPF0004"/>
    <property type="match status" value="1"/>
</dbReference>
<dbReference type="EMBL" id="AFNH02001024">
    <property type="protein sequence ID" value="EZG45427.1"/>
    <property type="molecule type" value="Genomic_DNA"/>
</dbReference>
<organism evidence="17 18">
    <name type="scientific">Gregarina niphandrodes</name>
    <name type="common">Septate eugregarine</name>
    <dbReference type="NCBI Taxonomy" id="110365"/>
    <lineage>
        <taxon>Eukaryota</taxon>
        <taxon>Sar</taxon>
        <taxon>Alveolata</taxon>
        <taxon>Apicomplexa</taxon>
        <taxon>Conoidasida</taxon>
        <taxon>Gregarinasina</taxon>
        <taxon>Eugregarinorida</taxon>
        <taxon>Gregarinidae</taxon>
        <taxon>Gregarina</taxon>
    </lineage>
</organism>
<dbReference type="InterPro" id="IPR006466">
    <property type="entry name" value="MiaB-like_arc_euk"/>
</dbReference>
<gene>
    <name evidence="17" type="ORF">GNI_138620</name>
</gene>
<evidence type="ECO:0000313" key="17">
    <source>
        <dbReference type="EMBL" id="EZG45427.1"/>
    </source>
</evidence>
<dbReference type="InterPro" id="IPR006638">
    <property type="entry name" value="Elp3/MiaA/NifB-like_rSAM"/>
</dbReference>
<keyword evidence="10" id="KW-0479">Metal-binding</keyword>
<dbReference type="RefSeq" id="XP_011132503.1">
    <property type="nucleotide sequence ID" value="XM_011134201.1"/>
</dbReference>
<evidence type="ECO:0000256" key="9">
    <source>
        <dbReference type="ARBA" id="ARBA00022694"/>
    </source>
</evidence>
<keyword evidence="11" id="KW-0408">Iron</keyword>
<dbReference type="InterPro" id="IPR013848">
    <property type="entry name" value="Methylthiotransferase_N"/>
</dbReference>
<dbReference type="InterPro" id="IPR058240">
    <property type="entry name" value="rSAM_sf"/>
</dbReference>
<evidence type="ECO:0000256" key="8">
    <source>
        <dbReference type="ARBA" id="ARBA00022691"/>
    </source>
</evidence>
<dbReference type="FunFam" id="3.80.30.20:FF:000002">
    <property type="entry name" value="threonylcarbamoyladenosine tRNA methylthiotransferase isoform X2"/>
    <property type="match status" value="1"/>
</dbReference>
<dbReference type="Gene3D" id="3.40.50.12160">
    <property type="entry name" value="Methylthiotransferase, N-terminal domain"/>
    <property type="match status" value="1"/>
</dbReference>
<dbReference type="SFLD" id="SFLDG01082">
    <property type="entry name" value="B12-binding_domain_containing"/>
    <property type="match status" value="1"/>
</dbReference>
<protein>
    <recommendedName>
        <fullName evidence="5">Threonylcarbamoyladenosine tRNA methylthiotransferase</fullName>
        <ecNumber evidence="4">2.8.4.5</ecNumber>
    </recommendedName>
    <alternativeName>
        <fullName evidence="13">tRNA-t(6)A37 methylthiotransferase</fullName>
    </alternativeName>
</protein>
<dbReference type="PROSITE" id="PS01278">
    <property type="entry name" value="MTTASE_RADICAL"/>
    <property type="match status" value="1"/>
</dbReference>
<dbReference type="PANTHER" id="PTHR11918:SF45">
    <property type="entry name" value="THREONYLCARBAMOYLADENOSINE TRNA METHYLTHIOTRANSFERASE"/>
    <property type="match status" value="1"/>
</dbReference>
<evidence type="ECO:0000256" key="13">
    <source>
        <dbReference type="ARBA" id="ARBA00031213"/>
    </source>
</evidence>
<dbReference type="SMART" id="SM00729">
    <property type="entry name" value="Elp3"/>
    <property type="match status" value="1"/>
</dbReference>
<dbReference type="InterPro" id="IPR007197">
    <property type="entry name" value="rSAM"/>
</dbReference>
<dbReference type="GO" id="GO:0046872">
    <property type="term" value="F:metal ion binding"/>
    <property type="evidence" value="ECO:0007669"/>
    <property type="project" value="UniProtKB-KW"/>
</dbReference>
<dbReference type="InterPro" id="IPR020612">
    <property type="entry name" value="Methylthiotransferase_CS"/>
</dbReference>
<dbReference type="SFLD" id="SFLDS00029">
    <property type="entry name" value="Radical_SAM"/>
    <property type="match status" value="1"/>
</dbReference>
<dbReference type="EC" id="2.8.4.5" evidence="4"/>
<evidence type="ECO:0000256" key="5">
    <source>
        <dbReference type="ARBA" id="ARBA00018810"/>
    </source>
</evidence>
<accession>A0A023B192</accession>
<dbReference type="VEuPathDB" id="CryptoDB:GNI_138620"/>
<dbReference type="InterPro" id="IPR038135">
    <property type="entry name" value="Methylthiotransferase_N_sf"/>
</dbReference>
<dbReference type="PROSITE" id="PS51918">
    <property type="entry name" value="RADICAL_SAM"/>
    <property type="match status" value="1"/>
</dbReference>
<keyword evidence="8" id="KW-0949">S-adenosyl-L-methionine</keyword>
<evidence type="ECO:0000256" key="12">
    <source>
        <dbReference type="ARBA" id="ARBA00023014"/>
    </source>
</evidence>
<dbReference type="NCBIfam" id="TIGR00089">
    <property type="entry name" value="MiaB/RimO family radical SAM methylthiotransferase"/>
    <property type="match status" value="1"/>
</dbReference>
<dbReference type="AlphaFoldDB" id="A0A023B192"/>
<dbReference type="Gene3D" id="3.80.30.20">
    <property type="entry name" value="tm_1862 like domain"/>
    <property type="match status" value="1"/>
</dbReference>
<evidence type="ECO:0000256" key="2">
    <source>
        <dbReference type="ARBA" id="ARBA00002399"/>
    </source>
</evidence>
<dbReference type="eggNOG" id="KOG4355">
    <property type="taxonomic scope" value="Eukaryota"/>
</dbReference>
<name>A0A023B192_GRENI</name>
<dbReference type="GO" id="GO:0005783">
    <property type="term" value="C:endoplasmic reticulum"/>
    <property type="evidence" value="ECO:0007669"/>
    <property type="project" value="TreeGrafter"/>
</dbReference>
<evidence type="ECO:0000256" key="11">
    <source>
        <dbReference type="ARBA" id="ARBA00023004"/>
    </source>
</evidence>
<evidence type="ECO:0000256" key="7">
    <source>
        <dbReference type="ARBA" id="ARBA00022679"/>
    </source>
</evidence>
<comment type="cofactor">
    <cofactor evidence="1">
        <name>[4Fe-4S] cluster</name>
        <dbReference type="ChEBI" id="CHEBI:49883"/>
    </cofactor>
</comment>
<feature type="domain" description="Radical SAM core" evidence="16">
    <location>
        <begin position="239"/>
        <end position="475"/>
    </location>
</feature>
<comment type="function">
    <text evidence="2">Catalyzes the methylthiolation of N6-threonylcarbamoyladenosine (t(6)A), leading to the formation of 2-methylthio-N6-threonylcarbamoyladenosine (ms(2)t(6)A) at position 37 in tRNAs that read codons beginning with adenine.</text>
</comment>
<dbReference type="GeneID" id="22914928"/>
<keyword evidence="18" id="KW-1185">Reference proteome</keyword>
<reference evidence="17" key="1">
    <citation type="submission" date="2013-12" db="EMBL/GenBank/DDBJ databases">
        <authorList>
            <person name="Omoto C.K."/>
            <person name="Sibley D."/>
            <person name="Venepally P."/>
            <person name="Hadjithomas M."/>
            <person name="Karamycheva S."/>
            <person name="Brunk B."/>
            <person name="Roos D."/>
            <person name="Caler E."/>
            <person name="Lorenzi H."/>
        </authorList>
    </citation>
    <scope>NUCLEOTIDE SEQUENCE</scope>
</reference>
<evidence type="ECO:0000256" key="6">
    <source>
        <dbReference type="ARBA" id="ARBA00022485"/>
    </source>
</evidence>
<feature type="domain" description="MTTase N-terminal" evidence="15">
    <location>
        <begin position="109"/>
        <end position="217"/>
    </location>
</feature>
<dbReference type="NCBIfam" id="TIGR01578">
    <property type="entry name" value="MiaB-like-B"/>
    <property type="match status" value="1"/>
</dbReference>
<dbReference type="GO" id="GO:0051539">
    <property type="term" value="F:4 iron, 4 sulfur cluster binding"/>
    <property type="evidence" value="ECO:0007669"/>
    <property type="project" value="UniProtKB-KW"/>
</dbReference>
<evidence type="ECO:0000259" key="15">
    <source>
        <dbReference type="PROSITE" id="PS51449"/>
    </source>
</evidence>
<keyword evidence="9" id="KW-0819">tRNA processing</keyword>
<dbReference type="PROSITE" id="PS51449">
    <property type="entry name" value="MTTASE_N"/>
    <property type="match status" value="1"/>
</dbReference>
<dbReference type="Proteomes" id="UP000019763">
    <property type="component" value="Unassembled WGS sequence"/>
</dbReference>
<dbReference type="SUPFAM" id="SSF102114">
    <property type="entry name" value="Radical SAM enzymes"/>
    <property type="match status" value="1"/>
</dbReference>
<dbReference type="OrthoDB" id="1730074at2759"/>
<evidence type="ECO:0000256" key="10">
    <source>
        <dbReference type="ARBA" id="ARBA00022723"/>
    </source>
</evidence>
<keyword evidence="12" id="KW-0411">Iron-sulfur</keyword>
<comment type="similarity">
    <text evidence="3">Belongs to the methylthiotransferase family. CDKAL1 subfamily.</text>
</comment>
<keyword evidence="6" id="KW-0004">4Fe-4S</keyword>
<dbReference type="GO" id="GO:0035598">
    <property type="term" value="F:tRNA (N(6)-L-threonylcarbamoyladenosine(37)-C(2))-methylthiotransferase activity"/>
    <property type="evidence" value="ECO:0007669"/>
    <property type="project" value="UniProtKB-EC"/>
</dbReference>
<dbReference type="Pfam" id="PF04055">
    <property type="entry name" value="Radical_SAM"/>
    <property type="match status" value="1"/>
</dbReference>
<sequence>METVAEKADLKNGGGDCTNGGCGDGCGCGCDGCGCGCDDGCDDGGYEDSGVRAELGLCGGDIESSAVPNGCPEALPVTRARVLAVTEESGSSESATVVVAPLWVNPAAYGCYVRTFGCTHNASDGEVLKGVLQTAGFPVLESLEGAAVVVLNTCTVKNPSQEGALNMAHRCRRNGQFVVVAGCVPQADANMKELATFSCIGIKQLDKVADAVTETIKGNVYRALGQDRALPSLDLPKIRKNRFVEIIPLSTGCLGACTYCKTRFARGSLGSYELAVILGRVEQAVKDGCQQIWLSSEDTGAYGLDIGLDISQLLFAIDALLNDLAANVICRLGMTNPPYILDHLDDIATVLQRKHWFKFLHIPVQSGSTKVLTDMNREYTREDFERCVTALRNRIPDITIATDFICGFPGETDQDHQASLDLIAQYKFPVINISQFYSRPGTAAAKMPKVNSAVVKKRSTEMTHLFQTYETYQHNVGQLKEVWFDGRSDRSDHFTGHTAEYVKVLVTTGVEMGKKYLVLIDKATKWHLEGTVVE</sequence>
<evidence type="ECO:0000259" key="16">
    <source>
        <dbReference type="PROSITE" id="PS51918"/>
    </source>
</evidence>
<comment type="caution">
    <text evidence="17">The sequence shown here is derived from an EMBL/GenBank/DDBJ whole genome shotgun (WGS) entry which is preliminary data.</text>
</comment>
<evidence type="ECO:0000256" key="1">
    <source>
        <dbReference type="ARBA" id="ARBA00001966"/>
    </source>
</evidence>
<dbReference type="InterPro" id="IPR005839">
    <property type="entry name" value="Methylthiotransferase"/>
</dbReference>
<keyword evidence="7" id="KW-0808">Transferase</keyword>
<evidence type="ECO:0000256" key="3">
    <source>
        <dbReference type="ARBA" id="ARBA00008616"/>
    </source>
</evidence>
<proteinExistence type="inferred from homology"/>
<dbReference type="PANTHER" id="PTHR11918">
    <property type="entry name" value="RADICAL SAM PROTEINS"/>
    <property type="match status" value="1"/>
</dbReference>
<dbReference type="OMA" id="FVPHFHI"/>